<evidence type="ECO:0000256" key="1">
    <source>
        <dbReference type="ARBA" id="ARBA00007705"/>
    </source>
</evidence>
<sequence length="935" mass="105753">MSEKKLFLLDGHALVYRAHFAFITRPLINSKGVNTSAMTGFTRTLWDLMQNQNPTHIAVAFDPSTPTFRHEMYEPYKANREEQPQDIAIALPYVHRIVEGFNIPIVMKDGYEADDVIGTLAKQAEAEGFKVYMVTPDKDYGQLVSENIFLYKPSRQGNGVDIMGEPEICEKWNIQHVDQVIDMLGLMGDSVDNIPGIPGIGEKTAAKLLGQFDSIENLIANSDQLKGKQKERVEEFSEQALLSKKLATIDIEVPIQFDAKTYIIDPINREALTEVFKELEFRSLAKQILGGGADPAPKAKAAAKQGNLFGEPDAIVPLAKSSSLPKHSVADKHLGNTEHDYHLVDSPEARADLIKMLSQQKVFCFDTETTGIDANAAEMVGMSFAVKAGEAYYVPVPEDQDDARALIGEFKAVFENDKIAKIGQNIKYDVIMLKWYDVEVKGHYFDTMVMHYLMEPELRHNMDYLSESYLKYRTVHIETLIGKRGKNQLTMRDVAVERVKDYAAEDADITYQLYEFFLPNLEKEGLKKLYDDVEEPLIEVLAAIEKEGININVDFLKEYSKELSVQIEELEKSVYEAADTKFNLASPKQVGEVLFGKMEIPYRWRRTKTGQYSTDEEKLTELSAEYPLVADILKHRGLSKLRSTYVDALPLMVNPRTGRIHSSFNQTIAATGRLSSNNPNLQNIPIRTPEGAKVRQAFIPRSEDFVLLAADYSQIELRLIAEISGDEAMLEAFQKGQDIHAATAARVFDVPYDEVEREQRYRAKTVNFSIIYGAGATNLSRQLNIKRTEAQELINNYFRSYPGLKKYMDDTVENARKNGFVTTLLGRKRYLRDIDSRSSLARSNAERIAINTPIQGTAADMIKMAMIHIHEIFEEKGFRSRMILQVHDELVFDAHKDELETIKPIIEEQMKNALPGLKVPILVGMGEGKDWLEAH</sequence>
<dbReference type="CDD" id="cd08637">
    <property type="entry name" value="DNA_pol_A_pol_I_C"/>
    <property type="match status" value="1"/>
</dbReference>
<keyword evidence="7" id="KW-0540">Nuclease</keyword>
<evidence type="ECO:0000259" key="19">
    <source>
        <dbReference type="SMART" id="SM00482"/>
    </source>
</evidence>
<dbReference type="SMART" id="SM00279">
    <property type="entry name" value="HhH2"/>
    <property type="match status" value="1"/>
</dbReference>
<dbReference type="InterPro" id="IPR018320">
    <property type="entry name" value="DNA_polymerase_1"/>
</dbReference>
<dbReference type="InterPro" id="IPR012337">
    <property type="entry name" value="RNaseH-like_sf"/>
</dbReference>
<evidence type="ECO:0000256" key="7">
    <source>
        <dbReference type="ARBA" id="ARBA00022722"/>
    </source>
</evidence>
<dbReference type="InterPro" id="IPR036397">
    <property type="entry name" value="RNaseH_sf"/>
</dbReference>
<dbReference type="InterPro" id="IPR002298">
    <property type="entry name" value="DNA_polymerase_A"/>
</dbReference>
<dbReference type="FunFam" id="1.20.1060.10:FF:000001">
    <property type="entry name" value="DNA polymerase I"/>
    <property type="match status" value="1"/>
</dbReference>
<dbReference type="FunFam" id="1.10.150.20:FF:000003">
    <property type="entry name" value="DNA polymerase I"/>
    <property type="match status" value="1"/>
</dbReference>
<evidence type="ECO:0000256" key="15">
    <source>
        <dbReference type="NCBIfam" id="TIGR00593"/>
    </source>
</evidence>
<dbReference type="FunFam" id="1.10.150.20:FF:000002">
    <property type="entry name" value="DNA polymerase I"/>
    <property type="match status" value="1"/>
</dbReference>
<comment type="similarity">
    <text evidence="1 16">Belongs to the DNA polymerase type-A family.</text>
</comment>
<keyword evidence="10 16" id="KW-0269">Exonuclease</keyword>
<dbReference type="InterPro" id="IPR008918">
    <property type="entry name" value="HhH2"/>
</dbReference>
<keyword evidence="11 16" id="KW-0239">DNA-directed DNA polymerase</keyword>
<dbReference type="InterPro" id="IPR020045">
    <property type="entry name" value="DNA_polI_H3TH"/>
</dbReference>
<organism evidence="20 21">
    <name type="scientific">Flavilitoribacter nigricans (strain ATCC 23147 / DSM 23189 / NBRC 102662 / NCIMB 1420 / SS-2)</name>
    <name type="common">Lewinella nigricans</name>
    <dbReference type="NCBI Taxonomy" id="1122177"/>
    <lineage>
        <taxon>Bacteria</taxon>
        <taxon>Pseudomonadati</taxon>
        <taxon>Bacteroidota</taxon>
        <taxon>Saprospiria</taxon>
        <taxon>Saprospirales</taxon>
        <taxon>Lewinellaceae</taxon>
        <taxon>Flavilitoribacter</taxon>
    </lineage>
</organism>
<dbReference type="InterPro" id="IPR029060">
    <property type="entry name" value="PIN-like_dom_sf"/>
</dbReference>
<dbReference type="SUPFAM" id="SSF88723">
    <property type="entry name" value="PIN domain-like"/>
    <property type="match status" value="1"/>
</dbReference>
<evidence type="ECO:0000256" key="4">
    <source>
        <dbReference type="ARBA" id="ARBA00022679"/>
    </source>
</evidence>
<keyword evidence="8 16" id="KW-0227">DNA damage</keyword>
<dbReference type="PANTHER" id="PTHR10133:SF27">
    <property type="entry name" value="DNA POLYMERASE NU"/>
    <property type="match status" value="1"/>
</dbReference>
<dbReference type="Proteomes" id="UP000223913">
    <property type="component" value="Unassembled WGS sequence"/>
</dbReference>
<dbReference type="InterPro" id="IPR002421">
    <property type="entry name" value="5-3_exonuclease"/>
</dbReference>
<dbReference type="InterPro" id="IPR043502">
    <property type="entry name" value="DNA/RNA_pol_sf"/>
</dbReference>
<dbReference type="SMART" id="SM00475">
    <property type="entry name" value="53EXOc"/>
    <property type="match status" value="1"/>
</dbReference>
<dbReference type="GO" id="GO:0008408">
    <property type="term" value="F:3'-5' exonuclease activity"/>
    <property type="evidence" value="ECO:0007669"/>
    <property type="project" value="UniProtKB-UniRule"/>
</dbReference>
<proteinExistence type="inferred from homology"/>
<dbReference type="GO" id="GO:0003887">
    <property type="term" value="F:DNA-directed DNA polymerase activity"/>
    <property type="evidence" value="ECO:0007669"/>
    <property type="project" value="UniProtKB-UniRule"/>
</dbReference>
<name>A0A2D0N756_FLAN2</name>
<dbReference type="SUPFAM" id="SSF56672">
    <property type="entry name" value="DNA/RNA polymerases"/>
    <property type="match status" value="1"/>
</dbReference>
<dbReference type="GO" id="GO:0006261">
    <property type="term" value="P:DNA-templated DNA replication"/>
    <property type="evidence" value="ECO:0007669"/>
    <property type="project" value="UniProtKB-UniRule"/>
</dbReference>
<dbReference type="InterPro" id="IPR020046">
    <property type="entry name" value="5-3_exonucl_a-hlix_arch_N"/>
</dbReference>
<dbReference type="SMART" id="SM00482">
    <property type="entry name" value="POLAc"/>
    <property type="match status" value="1"/>
</dbReference>
<dbReference type="EC" id="2.7.7.7" evidence="2 15"/>
<keyword evidence="4 16" id="KW-0808">Transferase</keyword>
<evidence type="ECO:0000256" key="8">
    <source>
        <dbReference type="ARBA" id="ARBA00022763"/>
    </source>
</evidence>
<feature type="domain" description="3'-5' exonuclease" evidence="17">
    <location>
        <begin position="341"/>
        <end position="522"/>
    </location>
</feature>
<keyword evidence="12 16" id="KW-0238">DNA-binding</keyword>
<keyword evidence="21" id="KW-1185">Reference proteome</keyword>
<evidence type="ECO:0000256" key="6">
    <source>
        <dbReference type="ARBA" id="ARBA00022705"/>
    </source>
</evidence>
<dbReference type="SUPFAM" id="SSF47807">
    <property type="entry name" value="5' to 3' exonuclease, C-terminal subdomain"/>
    <property type="match status" value="1"/>
</dbReference>
<evidence type="ECO:0000313" key="21">
    <source>
        <dbReference type="Proteomes" id="UP000223913"/>
    </source>
</evidence>
<dbReference type="Gene3D" id="1.10.150.20">
    <property type="entry name" value="5' to 3' exonuclease, C-terminal subdomain"/>
    <property type="match status" value="2"/>
</dbReference>
<dbReference type="PRINTS" id="PR00868">
    <property type="entry name" value="DNAPOLI"/>
</dbReference>
<comment type="function">
    <text evidence="16">In addition to polymerase activity, this DNA polymerase exhibits 3'-5' and 5'-3' exonuclease activity.</text>
</comment>
<evidence type="ECO:0000256" key="13">
    <source>
        <dbReference type="ARBA" id="ARBA00023204"/>
    </source>
</evidence>
<evidence type="ECO:0000256" key="11">
    <source>
        <dbReference type="ARBA" id="ARBA00022932"/>
    </source>
</evidence>
<comment type="catalytic activity">
    <reaction evidence="14 16">
        <text>DNA(n) + a 2'-deoxyribonucleoside 5'-triphosphate = DNA(n+1) + diphosphate</text>
        <dbReference type="Rhea" id="RHEA:22508"/>
        <dbReference type="Rhea" id="RHEA-COMP:17339"/>
        <dbReference type="Rhea" id="RHEA-COMP:17340"/>
        <dbReference type="ChEBI" id="CHEBI:33019"/>
        <dbReference type="ChEBI" id="CHEBI:61560"/>
        <dbReference type="ChEBI" id="CHEBI:173112"/>
        <dbReference type="EC" id="2.7.7.7"/>
    </reaction>
</comment>
<dbReference type="RefSeq" id="WP_099152323.1">
    <property type="nucleotide sequence ID" value="NZ_PDUD01000026.1"/>
</dbReference>
<dbReference type="NCBIfam" id="NF004397">
    <property type="entry name" value="PRK05755.1"/>
    <property type="match status" value="1"/>
</dbReference>
<dbReference type="InterPro" id="IPR002562">
    <property type="entry name" value="3'-5'_exonuclease_dom"/>
</dbReference>
<dbReference type="Pfam" id="PF01612">
    <property type="entry name" value="DNA_pol_A_exo1"/>
    <property type="match status" value="1"/>
</dbReference>
<evidence type="ECO:0000256" key="2">
    <source>
        <dbReference type="ARBA" id="ARBA00012417"/>
    </source>
</evidence>
<evidence type="ECO:0000256" key="5">
    <source>
        <dbReference type="ARBA" id="ARBA00022695"/>
    </source>
</evidence>
<evidence type="ECO:0000259" key="18">
    <source>
        <dbReference type="SMART" id="SM00475"/>
    </source>
</evidence>
<dbReference type="Gene3D" id="1.20.1060.10">
    <property type="entry name" value="Taq DNA Polymerase, Chain T, domain 4"/>
    <property type="match status" value="1"/>
</dbReference>
<dbReference type="Pfam" id="PF02739">
    <property type="entry name" value="5_3_exonuc_N"/>
    <property type="match status" value="1"/>
</dbReference>
<dbReference type="PANTHER" id="PTHR10133">
    <property type="entry name" value="DNA POLYMERASE I"/>
    <property type="match status" value="1"/>
</dbReference>
<keyword evidence="9 16" id="KW-0378">Hydrolase</keyword>
<feature type="domain" description="5'-3' exonuclease" evidence="18">
    <location>
        <begin position="4"/>
        <end position="265"/>
    </location>
</feature>
<evidence type="ECO:0000256" key="12">
    <source>
        <dbReference type="ARBA" id="ARBA00023125"/>
    </source>
</evidence>
<dbReference type="Gene3D" id="3.30.70.370">
    <property type="match status" value="1"/>
</dbReference>
<dbReference type="SUPFAM" id="SSF53098">
    <property type="entry name" value="Ribonuclease H-like"/>
    <property type="match status" value="1"/>
</dbReference>
<evidence type="ECO:0000313" key="20">
    <source>
        <dbReference type="EMBL" id="PHN04297.1"/>
    </source>
</evidence>
<evidence type="ECO:0000256" key="10">
    <source>
        <dbReference type="ARBA" id="ARBA00022839"/>
    </source>
</evidence>
<dbReference type="Gene3D" id="3.40.50.1010">
    <property type="entry name" value="5'-nuclease"/>
    <property type="match status" value="1"/>
</dbReference>
<evidence type="ECO:0000256" key="14">
    <source>
        <dbReference type="ARBA" id="ARBA00049244"/>
    </source>
</evidence>
<dbReference type="EMBL" id="PDUD01000026">
    <property type="protein sequence ID" value="PHN04297.1"/>
    <property type="molecule type" value="Genomic_DNA"/>
</dbReference>
<dbReference type="AlphaFoldDB" id="A0A2D0N756"/>
<dbReference type="CDD" id="cd06139">
    <property type="entry name" value="DNA_polA_I_Ecoli_like_exo"/>
    <property type="match status" value="1"/>
</dbReference>
<dbReference type="GO" id="GO:0006302">
    <property type="term" value="P:double-strand break repair"/>
    <property type="evidence" value="ECO:0007669"/>
    <property type="project" value="TreeGrafter"/>
</dbReference>
<dbReference type="SMART" id="SM00474">
    <property type="entry name" value="35EXOc"/>
    <property type="match status" value="1"/>
</dbReference>
<dbReference type="GO" id="GO:0008409">
    <property type="term" value="F:5'-3' exonuclease activity"/>
    <property type="evidence" value="ECO:0007669"/>
    <property type="project" value="UniProtKB-UniRule"/>
</dbReference>
<dbReference type="InterPro" id="IPR036279">
    <property type="entry name" value="5-3_exonuclease_C_sf"/>
</dbReference>
<dbReference type="GO" id="GO:0003677">
    <property type="term" value="F:DNA binding"/>
    <property type="evidence" value="ECO:0007669"/>
    <property type="project" value="UniProtKB-UniRule"/>
</dbReference>
<reference evidence="20 21" key="1">
    <citation type="submission" date="2017-10" db="EMBL/GenBank/DDBJ databases">
        <title>The draft genome sequence of Lewinella nigricans NBRC 102662.</title>
        <authorList>
            <person name="Wang K."/>
        </authorList>
    </citation>
    <scope>NUCLEOTIDE SEQUENCE [LARGE SCALE GENOMIC DNA]</scope>
    <source>
        <strain evidence="20 21">NBRC 102662</strain>
    </source>
</reference>
<protein>
    <recommendedName>
        <fullName evidence="3 15">DNA polymerase I</fullName>
        <ecNumber evidence="2 15">2.7.7.7</ecNumber>
    </recommendedName>
</protein>
<dbReference type="NCBIfam" id="TIGR00593">
    <property type="entry name" value="pola"/>
    <property type="match status" value="1"/>
</dbReference>
<feature type="domain" description="DNA-directed DNA polymerase family A palm" evidence="19">
    <location>
        <begin position="691"/>
        <end position="898"/>
    </location>
</feature>
<evidence type="ECO:0000259" key="17">
    <source>
        <dbReference type="SMART" id="SM00474"/>
    </source>
</evidence>
<evidence type="ECO:0000256" key="16">
    <source>
        <dbReference type="RuleBase" id="RU004460"/>
    </source>
</evidence>
<accession>A0A2D0N756</accession>
<dbReference type="Gene3D" id="3.30.420.10">
    <property type="entry name" value="Ribonuclease H-like superfamily/Ribonuclease H"/>
    <property type="match status" value="1"/>
</dbReference>
<dbReference type="InterPro" id="IPR001098">
    <property type="entry name" value="DNA-dir_DNA_pol_A_palm_dom"/>
</dbReference>
<dbReference type="OrthoDB" id="9806424at2"/>
<keyword evidence="5 16" id="KW-0548">Nucleotidyltransferase</keyword>
<evidence type="ECO:0000256" key="9">
    <source>
        <dbReference type="ARBA" id="ARBA00022801"/>
    </source>
</evidence>
<comment type="caution">
    <text evidence="20">The sequence shown here is derived from an EMBL/GenBank/DDBJ whole genome shotgun (WGS) entry which is preliminary data.</text>
</comment>
<gene>
    <name evidence="16" type="primary">polA</name>
    <name evidence="20" type="ORF">CRP01_22300</name>
</gene>
<dbReference type="Pfam" id="PF00476">
    <property type="entry name" value="DNA_pol_A"/>
    <property type="match status" value="1"/>
</dbReference>
<dbReference type="CDD" id="cd09859">
    <property type="entry name" value="PIN_53EXO"/>
    <property type="match status" value="1"/>
</dbReference>
<evidence type="ECO:0000256" key="3">
    <source>
        <dbReference type="ARBA" id="ARBA00020311"/>
    </source>
</evidence>
<dbReference type="Pfam" id="PF01367">
    <property type="entry name" value="5_3_exonuc"/>
    <property type="match status" value="1"/>
</dbReference>
<dbReference type="CDD" id="cd09898">
    <property type="entry name" value="H3TH_53EXO"/>
    <property type="match status" value="1"/>
</dbReference>
<keyword evidence="13 16" id="KW-0234">DNA repair</keyword>
<keyword evidence="6 16" id="KW-0235">DNA replication</keyword>